<name>A0A517SS58_9BACT</name>
<dbReference type="InterPro" id="IPR014284">
    <property type="entry name" value="RNA_pol_sigma-70_dom"/>
</dbReference>
<dbReference type="GO" id="GO:0006352">
    <property type="term" value="P:DNA-templated transcription initiation"/>
    <property type="evidence" value="ECO:0007669"/>
    <property type="project" value="InterPro"/>
</dbReference>
<comment type="similarity">
    <text evidence="1">Belongs to the sigma-70 factor family. ECF subfamily.</text>
</comment>
<feature type="domain" description="RNA polymerase sigma-70 region 4" evidence="7">
    <location>
        <begin position="141"/>
        <end position="189"/>
    </location>
</feature>
<dbReference type="AlphaFoldDB" id="A0A517SS58"/>
<evidence type="ECO:0000259" key="6">
    <source>
        <dbReference type="Pfam" id="PF04542"/>
    </source>
</evidence>
<dbReference type="InterPro" id="IPR013325">
    <property type="entry name" value="RNA_pol_sigma_r2"/>
</dbReference>
<evidence type="ECO:0000259" key="7">
    <source>
        <dbReference type="Pfam" id="PF04545"/>
    </source>
</evidence>
<dbReference type="PANTHER" id="PTHR43133:SF62">
    <property type="entry name" value="RNA POLYMERASE SIGMA FACTOR SIGZ"/>
    <property type="match status" value="1"/>
</dbReference>
<protein>
    <submittedName>
        <fullName evidence="8">ECF RNA polymerase sigma factor SigK</fullName>
    </submittedName>
</protein>
<dbReference type="SUPFAM" id="SSF88946">
    <property type="entry name" value="Sigma2 domain of RNA polymerase sigma factors"/>
    <property type="match status" value="1"/>
</dbReference>
<evidence type="ECO:0000313" key="8">
    <source>
        <dbReference type="EMBL" id="QDT58958.1"/>
    </source>
</evidence>
<evidence type="ECO:0000256" key="2">
    <source>
        <dbReference type="ARBA" id="ARBA00023015"/>
    </source>
</evidence>
<dbReference type="InterPro" id="IPR013324">
    <property type="entry name" value="RNA_pol_sigma_r3/r4-like"/>
</dbReference>
<gene>
    <name evidence="8" type="primary">sigK</name>
    <name evidence="8" type="ORF">SV7mr_14600</name>
</gene>
<dbReference type="Gene3D" id="1.10.1740.10">
    <property type="match status" value="1"/>
</dbReference>
<dbReference type="GO" id="GO:0003677">
    <property type="term" value="F:DNA binding"/>
    <property type="evidence" value="ECO:0007669"/>
    <property type="project" value="UniProtKB-KW"/>
</dbReference>
<dbReference type="Gene3D" id="1.10.10.10">
    <property type="entry name" value="Winged helix-like DNA-binding domain superfamily/Winged helix DNA-binding domain"/>
    <property type="match status" value="1"/>
</dbReference>
<evidence type="ECO:0000256" key="5">
    <source>
        <dbReference type="ARBA" id="ARBA00023163"/>
    </source>
</evidence>
<dbReference type="InterPro" id="IPR007630">
    <property type="entry name" value="RNA_pol_sigma70_r4"/>
</dbReference>
<dbReference type="InterPro" id="IPR036388">
    <property type="entry name" value="WH-like_DNA-bd_sf"/>
</dbReference>
<evidence type="ECO:0000313" key="9">
    <source>
        <dbReference type="Proteomes" id="UP000315003"/>
    </source>
</evidence>
<dbReference type="Pfam" id="PF04545">
    <property type="entry name" value="Sigma70_r4"/>
    <property type="match status" value="1"/>
</dbReference>
<keyword evidence="3" id="KW-0731">Sigma factor</keyword>
<reference evidence="8 9" key="1">
    <citation type="submission" date="2019-02" db="EMBL/GenBank/DDBJ databases">
        <title>Deep-cultivation of Planctomycetes and their phenomic and genomic characterization uncovers novel biology.</title>
        <authorList>
            <person name="Wiegand S."/>
            <person name="Jogler M."/>
            <person name="Boedeker C."/>
            <person name="Pinto D."/>
            <person name="Vollmers J."/>
            <person name="Rivas-Marin E."/>
            <person name="Kohn T."/>
            <person name="Peeters S.H."/>
            <person name="Heuer A."/>
            <person name="Rast P."/>
            <person name="Oberbeckmann S."/>
            <person name="Bunk B."/>
            <person name="Jeske O."/>
            <person name="Meyerdierks A."/>
            <person name="Storesund J.E."/>
            <person name="Kallscheuer N."/>
            <person name="Luecker S."/>
            <person name="Lage O.M."/>
            <person name="Pohl T."/>
            <person name="Merkel B.J."/>
            <person name="Hornburger P."/>
            <person name="Mueller R.-W."/>
            <person name="Bruemmer F."/>
            <person name="Labrenz M."/>
            <person name="Spormann A.M."/>
            <person name="Op den Camp H."/>
            <person name="Overmann J."/>
            <person name="Amann R."/>
            <person name="Jetten M.S.M."/>
            <person name="Mascher T."/>
            <person name="Medema M.H."/>
            <person name="Devos D.P."/>
            <person name="Kaster A.-K."/>
            <person name="Ovreas L."/>
            <person name="Rohde M."/>
            <person name="Galperin M.Y."/>
            <person name="Jogler C."/>
        </authorList>
    </citation>
    <scope>NUCLEOTIDE SEQUENCE [LARGE SCALE GENOMIC DNA]</scope>
    <source>
        <strain evidence="8 9">SV_7m_r</strain>
    </source>
</reference>
<keyword evidence="9" id="KW-1185">Reference proteome</keyword>
<keyword evidence="2" id="KW-0805">Transcription regulation</keyword>
<dbReference type="Pfam" id="PF04542">
    <property type="entry name" value="Sigma70_r2"/>
    <property type="match status" value="1"/>
</dbReference>
<evidence type="ECO:0000256" key="4">
    <source>
        <dbReference type="ARBA" id="ARBA00023125"/>
    </source>
</evidence>
<dbReference type="GO" id="GO:0016987">
    <property type="term" value="F:sigma factor activity"/>
    <property type="evidence" value="ECO:0007669"/>
    <property type="project" value="UniProtKB-KW"/>
</dbReference>
<dbReference type="EMBL" id="CP036272">
    <property type="protein sequence ID" value="QDT58958.1"/>
    <property type="molecule type" value="Genomic_DNA"/>
</dbReference>
<keyword evidence="5" id="KW-0804">Transcription</keyword>
<accession>A0A517SS58</accession>
<dbReference type="NCBIfam" id="TIGR02937">
    <property type="entry name" value="sigma70-ECF"/>
    <property type="match status" value="1"/>
</dbReference>
<evidence type="ECO:0000256" key="3">
    <source>
        <dbReference type="ARBA" id="ARBA00023082"/>
    </source>
</evidence>
<sequence>MATAMPLPTEKQDSSATNAPASILQRIAEGDANAIDECVETYGGLVWSLANRYCNNPDDAEDATQDIFLELWQKAERYDSSRGSESTFIATLARRRLIDFFRRRSSVPDSESSFDIQSLVGNFSDNLLEIQEDAARAMGCFKNLSEKHRSVLGFSIMEGVSHSGIAEKLSLPLGTVKSFARRGLMQLRHCMKRNSSLPETGGAS</sequence>
<feature type="domain" description="RNA polymerase sigma-70 region 2" evidence="6">
    <location>
        <begin position="39"/>
        <end position="105"/>
    </location>
</feature>
<dbReference type="InterPro" id="IPR039425">
    <property type="entry name" value="RNA_pol_sigma-70-like"/>
</dbReference>
<proteinExistence type="inferred from homology"/>
<dbReference type="SUPFAM" id="SSF88659">
    <property type="entry name" value="Sigma3 and sigma4 domains of RNA polymerase sigma factors"/>
    <property type="match status" value="1"/>
</dbReference>
<evidence type="ECO:0000256" key="1">
    <source>
        <dbReference type="ARBA" id="ARBA00010641"/>
    </source>
</evidence>
<dbReference type="InterPro" id="IPR007627">
    <property type="entry name" value="RNA_pol_sigma70_r2"/>
</dbReference>
<keyword evidence="4" id="KW-0238">DNA-binding</keyword>
<dbReference type="PANTHER" id="PTHR43133">
    <property type="entry name" value="RNA POLYMERASE ECF-TYPE SIGMA FACTO"/>
    <property type="match status" value="1"/>
</dbReference>
<dbReference type="Proteomes" id="UP000315003">
    <property type="component" value="Chromosome"/>
</dbReference>
<organism evidence="8 9">
    <name type="scientific">Stieleria bergensis</name>
    <dbReference type="NCBI Taxonomy" id="2528025"/>
    <lineage>
        <taxon>Bacteria</taxon>
        <taxon>Pseudomonadati</taxon>
        <taxon>Planctomycetota</taxon>
        <taxon>Planctomycetia</taxon>
        <taxon>Pirellulales</taxon>
        <taxon>Pirellulaceae</taxon>
        <taxon>Stieleria</taxon>
    </lineage>
</organism>